<gene>
    <name evidence="1" type="ordered locus">A1C_02885</name>
</gene>
<dbReference type="EMBL" id="CP000847">
    <property type="protein sequence ID" value="ABV74867.1"/>
    <property type="molecule type" value="Genomic_DNA"/>
</dbReference>
<dbReference type="KEGG" id="rak:A1C_02885"/>
<evidence type="ECO:0000313" key="1">
    <source>
        <dbReference type="EMBL" id="ABV74867.1"/>
    </source>
</evidence>
<dbReference type="STRING" id="293614.A1C_02885"/>
<dbReference type="Proteomes" id="UP000006830">
    <property type="component" value="Chromosome"/>
</dbReference>
<name>A8GN92_RICAH</name>
<organism evidence="1 2">
    <name type="scientific">Rickettsia akari (strain Hartford)</name>
    <dbReference type="NCBI Taxonomy" id="293614"/>
    <lineage>
        <taxon>Bacteria</taxon>
        <taxon>Pseudomonadati</taxon>
        <taxon>Pseudomonadota</taxon>
        <taxon>Alphaproteobacteria</taxon>
        <taxon>Rickettsiales</taxon>
        <taxon>Rickettsiaceae</taxon>
        <taxon>Rickettsieae</taxon>
        <taxon>Rickettsia</taxon>
        <taxon>spotted fever group</taxon>
    </lineage>
</organism>
<proteinExistence type="predicted"/>
<protein>
    <submittedName>
        <fullName evidence="1">Uncharacterized protein</fullName>
    </submittedName>
</protein>
<accession>A8GN92</accession>
<dbReference type="HOGENOM" id="CLU_3375636_0_0_5"/>
<sequence>MKEIILEKRVIKILDRYPERHQRKIKNTILALML</sequence>
<keyword evidence="2" id="KW-1185">Reference proteome</keyword>
<dbReference type="AlphaFoldDB" id="A8GN92"/>
<reference evidence="1" key="1">
    <citation type="submission" date="2007-09" db="EMBL/GenBank/DDBJ databases">
        <title>Complete Genome Sequence of Rickettsia akari.</title>
        <authorList>
            <person name="Madan A."/>
            <person name="Fahey J."/>
            <person name="Helton E."/>
            <person name="Ketteman M."/>
            <person name="Madan A."/>
            <person name="Rodrigues S."/>
            <person name="Sanchez A."/>
            <person name="Whiting M."/>
            <person name="Dasch G."/>
            <person name="Eremeeva M."/>
        </authorList>
    </citation>
    <scope>NUCLEOTIDE SEQUENCE</scope>
    <source>
        <strain evidence="1">Hartford</strain>
    </source>
</reference>
<evidence type="ECO:0000313" key="2">
    <source>
        <dbReference type="Proteomes" id="UP000006830"/>
    </source>
</evidence>